<comment type="catalytic activity">
    <reaction evidence="6">
        <text>L-threonine + NAD(+) = (2S)-2-amino-3-oxobutanoate + NADH + H(+)</text>
        <dbReference type="Rhea" id="RHEA:13161"/>
        <dbReference type="ChEBI" id="CHEBI:15378"/>
        <dbReference type="ChEBI" id="CHEBI:57540"/>
        <dbReference type="ChEBI" id="CHEBI:57926"/>
        <dbReference type="ChEBI" id="CHEBI:57945"/>
        <dbReference type="ChEBI" id="CHEBI:78948"/>
        <dbReference type="EC" id="1.1.1.103"/>
    </reaction>
</comment>
<dbReference type="InterPro" id="IPR050129">
    <property type="entry name" value="Zn_alcohol_dh"/>
</dbReference>
<organism evidence="10 11">
    <name type="scientific">Candidatus Pullichristensenella excrementigallinarum</name>
    <dbReference type="NCBI Taxonomy" id="2840907"/>
    <lineage>
        <taxon>Bacteria</taxon>
        <taxon>Bacillati</taxon>
        <taxon>Bacillota</taxon>
        <taxon>Clostridia</taxon>
        <taxon>Candidatus Pullichristensenella</taxon>
    </lineage>
</organism>
<feature type="binding site" evidence="6">
    <location>
        <position position="195"/>
    </location>
    <ligand>
        <name>NAD(+)</name>
        <dbReference type="ChEBI" id="CHEBI:57540"/>
    </ligand>
</feature>
<feature type="site" description="Important for catalytic activity for the proton relay mechanism but does not participate directly in the coordination of zinc atom" evidence="6">
    <location>
        <position position="148"/>
    </location>
</feature>
<dbReference type="GO" id="GO:0005737">
    <property type="term" value="C:cytoplasm"/>
    <property type="evidence" value="ECO:0007669"/>
    <property type="project" value="UniProtKB-SubCell"/>
</dbReference>
<feature type="domain" description="Alcohol dehydrogenase-like C-terminal" evidence="8">
    <location>
        <begin position="174"/>
        <end position="303"/>
    </location>
</feature>
<dbReference type="EC" id="1.1.1.103" evidence="6 7"/>
<dbReference type="PANTHER" id="PTHR43401">
    <property type="entry name" value="L-THREONINE 3-DEHYDROGENASE"/>
    <property type="match status" value="1"/>
</dbReference>
<evidence type="ECO:0000256" key="1">
    <source>
        <dbReference type="ARBA" id="ARBA00022490"/>
    </source>
</evidence>
<feature type="binding site" evidence="6">
    <location>
        <position position="63"/>
    </location>
    <ligand>
        <name>Zn(2+)</name>
        <dbReference type="ChEBI" id="CHEBI:29105"/>
        <label>1</label>
        <note>catalytic</note>
    </ligand>
</feature>
<comment type="subunit">
    <text evidence="6">Homotetramer.</text>
</comment>
<feature type="binding site" evidence="6">
    <location>
        <begin position="286"/>
        <end position="287"/>
    </location>
    <ligand>
        <name>NAD(+)</name>
        <dbReference type="ChEBI" id="CHEBI:57540"/>
    </ligand>
</feature>
<evidence type="ECO:0000256" key="5">
    <source>
        <dbReference type="ARBA" id="ARBA00023027"/>
    </source>
</evidence>
<reference evidence="10" key="2">
    <citation type="journal article" date="2021" name="PeerJ">
        <title>Extensive microbial diversity within the chicken gut microbiome revealed by metagenomics and culture.</title>
        <authorList>
            <person name="Gilroy R."/>
            <person name="Ravi A."/>
            <person name="Getino M."/>
            <person name="Pursley I."/>
            <person name="Horton D.L."/>
            <person name="Alikhan N.F."/>
            <person name="Baker D."/>
            <person name="Gharbi K."/>
            <person name="Hall N."/>
            <person name="Watson M."/>
            <person name="Adriaenssens E.M."/>
            <person name="Foster-Nyarko E."/>
            <person name="Jarju S."/>
            <person name="Secka A."/>
            <person name="Antonio M."/>
            <person name="Oren A."/>
            <person name="Chaudhuri R.R."/>
            <person name="La Ragione R."/>
            <person name="Hildebrand F."/>
            <person name="Pallen M.J."/>
        </authorList>
    </citation>
    <scope>NUCLEOTIDE SEQUENCE</scope>
    <source>
        <strain evidence="10">ChiHcec3-11533</strain>
    </source>
</reference>
<dbReference type="Gene3D" id="3.90.180.10">
    <property type="entry name" value="Medium-chain alcohol dehydrogenases, catalytic domain"/>
    <property type="match status" value="1"/>
</dbReference>
<dbReference type="InterPro" id="IPR011032">
    <property type="entry name" value="GroES-like_sf"/>
</dbReference>
<dbReference type="PANTHER" id="PTHR43401:SF2">
    <property type="entry name" value="L-THREONINE 3-DEHYDROGENASE"/>
    <property type="match status" value="1"/>
</dbReference>
<gene>
    <name evidence="6 10" type="primary">tdh</name>
    <name evidence="10" type="ORF">IAB02_07325</name>
</gene>
<dbReference type="Pfam" id="PF08240">
    <property type="entry name" value="ADH_N"/>
    <property type="match status" value="1"/>
</dbReference>
<dbReference type="Pfam" id="PF00107">
    <property type="entry name" value="ADH_zinc_N"/>
    <property type="match status" value="1"/>
</dbReference>
<feature type="binding site" evidence="6">
    <location>
        <begin position="262"/>
        <end position="264"/>
    </location>
    <ligand>
        <name>NAD(+)</name>
        <dbReference type="ChEBI" id="CHEBI:57540"/>
    </ligand>
</feature>
<evidence type="ECO:0000313" key="10">
    <source>
        <dbReference type="EMBL" id="HIU34358.1"/>
    </source>
</evidence>
<evidence type="ECO:0000313" key="11">
    <source>
        <dbReference type="Proteomes" id="UP000824072"/>
    </source>
</evidence>
<evidence type="ECO:0000259" key="8">
    <source>
        <dbReference type="Pfam" id="PF00107"/>
    </source>
</evidence>
<feature type="active site" description="Charge relay system" evidence="6">
    <location>
        <position position="43"/>
    </location>
</feature>
<comment type="function">
    <text evidence="6">Catalyzes the NAD(+)-dependent oxidation of L-threonine to 2-amino-3-ketobutyrate.</text>
</comment>
<dbReference type="SUPFAM" id="SSF50129">
    <property type="entry name" value="GroES-like"/>
    <property type="match status" value="1"/>
</dbReference>
<feature type="domain" description="Alcohol dehydrogenase-like N-terminal" evidence="9">
    <location>
        <begin position="24"/>
        <end position="134"/>
    </location>
</feature>
<proteinExistence type="inferred from homology"/>
<feature type="binding site" evidence="6">
    <location>
        <position position="96"/>
    </location>
    <ligand>
        <name>Zn(2+)</name>
        <dbReference type="ChEBI" id="CHEBI:29105"/>
        <label>2</label>
    </ligand>
</feature>
<keyword evidence="2 6" id="KW-0479">Metal-binding</keyword>
<accession>A0A9D1IBT1</accession>
<dbReference type="InterPro" id="IPR036291">
    <property type="entry name" value="NAD(P)-bd_dom_sf"/>
</dbReference>
<keyword evidence="1 6" id="KW-0963">Cytoplasm</keyword>
<reference evidence="10" key="1">
    <citation type="submission" date="2020-10" db="EMBL/GenBank/DDBJ databases">
        <authorList>
            <person name="Gilroy R."/>
        </authorList>
    </citation>
    <scope>NUCLEOTIDE SEQUENCE</scope>
    <source>
        <strain evidence="10">ChiHcec3-11533</strain>
    </source>
</reference>
<keyword evidence="5 6" id="KW-0520">NAD</keyword>
<comment type="similarity">
    <text evidence="6">Belongs to the zinc-containing alcohol dehydrogenase family.</text>
</comment>
<evidence type="ECO:0000256" key="6">
    <source>
        <dbReference type="HAMAP-Rule" id="MF_00627"/>
    </source>
</evidence>
<dbReference type="HAMAP" id="MF_00627">
    <property type="entry name" value="Thr_dehydrog"/>
    <property type="match status" value="1"/>
</dbReference>
<sequence length="348" mass="38316">MLALVKSRPEPGLWMERVPIPPIGKNDVKIRIRYTSICGTDVHIFNWNEWAQKTIRVGQTAGHEFVGEIVEVGENVEGFVPGDLVSGEGHIVCGKCRNCLAGLPHLCRNTQGVGVNRDGAFAEYLVIPASNAWHCDPSIPEELYSCFDPLGNAVHTALSFPMIGEDVLITGAGPIGIMASAISRHVGARHIVVTDINDYRLDLASRMGATRVVNIQRERLGDLMHELHMKEGFDVGLEMSGSEAGFRSMVDHMKNGGKIALLGLQHADARIDWGKVIFGGLTIKGIYGREMWESWYKMTTMLQSGLDITPVITHRFPMEKYESGFAAMNSGMSGKVILDWRHLHEGAI</sequence>
<comment type="caution">
    <text evidence="10">The sequence shown here is derived from an EMBL/GenBank/DDBJ whole genome shotgun (WGS) entry which is preliminary data.</text>
</comment>
<evidence type="ECO:0000256" key="7">
    <source>
        <dbReference type="NCBIfam" id="TIGR00692"/>
    </source>
</evidence>
<feature type="binding site" evidence="6">
    <location>
        <position position="200"/>
    </location>
    <ligand>
        <name>NAD(+)</name>
        <dbReference type="ChEBI" id="CHEBI:57540"/>
    </ligand>
</feature>
<dbReference type="SUPFAM" id="SSF51735">
    <property type="entry name" value="NAD(P)-binding Rossmann-fold domains"/>
    <property type="match status" value="1"/>
</dbReference>
<feature type="binding site" evidence="6">
    <location>
        <position position="99"/>
    </location>
    <ligand>
        <name>Zn(2+)</name>
        <dbReference type="ChEBI" id="CHEBI:29105"/>
        <label>2</label>
    </ligand>
</feature>
<evidence type="ECO:0000256" key="4">
    <source>
        <dbReference type="ARBA" id="ARBA00023002"/>
    </source>
</evidence>
<feature type="binding site" evidence="6">
    <location>
        <position position="175"/>
    </location>
    <ligand>
        <name>NAD(+)</name>
        <dbReference type="ChEBI" id="CHEBI:57540"/>
    </ligand>
</feature>
<name>A0A9D1IBT1_9FIRM</name>
<feature type="active site" description="Charge relay system" evidence="6">
    <location>
        <position position="40"/>
    </location>
</feature>
<evidence type="ECO:0000256" key="2">
    <source>
        <dbReference type="ARBA" id="ARBA00022723"/>
    </source>
</evidence>
<feature type="binding site" evidence="6">
    <location>
        <position position="107"/>
    </location>
    <ligand>
        <name>Zn(2+)</name>
        <dbReference type="ChEBI" id="CHEBI:29105"/>
        <label>2</label>
    </ligand>
</feature>
<dbReference type="NCBIfam" id="TIGR00692">
    <property type="entry name" value="tdh"/>
    <property type="match status" value="1"/>
</dbReference>
<dbReference type="InterPro" id="IPR013149">
    <property type="entry name" value="ADH-like_C"/>
</dbReference>
<dbReference type="Gene3D" id="3.40.50.720">
    <property type="entry name" value="NAD(P)-binding Rossmann-like Domain"/>
    <property type="match status" value="1"/>
</dbReference>
<dbReference type="InterPro" id="IPR002328">
    <property type="entry name" value="ADH_Zn_CS"/>
</dbReference>
<dbReference type="PROSITE" id="PS00059">
    <property type="entry name" value="ADH_ZINC"/>
    <property type="match status" value="1"/>
</dbReference>
<dbReference type="GO" id="GO:0008743">
    <property type="term" value="F:L-threonine 3-dehydrogenase activity"/>
    <property type="evidence" value="ECO:0007669"/>
    <property type="project" value="UniProtKB-UniRule"/>
</dbReference>
<feature type="binding site" evidence="6">
    <location>
        <position position="38"/>
    </location>
    <ligand>
        <name>Zn(2+)</name>
        <dbReference type="ChEBI" id="CHEBI:29105"/>
        <label>1</label>
        <note>catalytic</note>
    </ligand>
</feature>
<dbReference type="NCBIfam" id="NF003808">
    <property type="entry name" value="PRK05396.1"/>
    <property type="match status" value="1"/>
</dbReference>
<dbReference type="InterPro" id="IPR013154">
    <property type="entry name" value="ADH-like_N"/>
</dbReference>
<comment type="cofactor">
    <cofactor evidence="6">
        <name>Zn(2+)</name>
        <dbReference type="ChEBI" id="CHEBI:29105"/>
    </cofactor>
    <text evidence="6">Binds 2 Zn(2+) ions per subunit.</text>
</comment>
<comment type="pathway">
    <text evidence="6">Amino-acid degradation; L-threonine degradation via oxydo-reductase pathway; glycine from L-threonine: step 1/2.</text>
</comment>
<protein>
    <recommendedName>
        <fullName evidence="6 7">L-threonine 3-dehydrogenase</fullName>
        <shortName evidence="6">TDH</shortName>
        <ecNumber evidence="6 7">1.1.1.103</ecNumber>
    </recommendedName>
</protein>
<comment type="subcellular location">
    <subcellularLocation>
        <location evidence="6">Cytoplasm</location>
    </subcellularLocation>
</comment>
<feature type="binding site" evidence="6">
    <location>
        <position position="64"/>
    </location>
    <ligand>
        <name>Zn(2+)</name>
        <dbReference type="ChEBI" id="CHEBI:29105"/>
        <label>1</label>
        <note>catalytic</note>
    </ligand>
</feature>
<feature type="binding site" evidence="6">
    <location>
        <position position="93"/>
    </location>
    <ligand>
        <name>Zn(2+)</name>
        <dbReference type="ChEBI" id="CHEBI:29105"/>
        <label>2</label>
    </ligand>
</feature>
<dbReference type="InterPro" id="IPR004627">
    <property type="entry name" value="L-Threonine_3-DHase"/>
</dbReference>
<dbReference type="GO" id="GO:0008270">
    <property type="term" value="F:zinc ion binding"/>
    <property type="evidence" value="ECO:0007669"/>
    <property type="project" value="UniProtKB-UniRule"/>
</dbReference>
<dbReference type="AlphaFoldDB" id="A0A9D1IBT1"/>
<dbReference type="GO" id="GO:0006567">
    <property type="term" value="P:L-threonine catabolic process"/>
    <property type="evidence" value="ECO:0007669"/>
    <property type="project" value="UniProtKB-UniRule"/>
</dbReference>
<evidence type="ECO:0000259" key="9">
    <source>
        <dbReference type="Pfam" id="PF08240"/>
    </source>
</evidence>
<keyword evidence="4 6" id="KW-0560">Oxidoreductase</keyword>
<keyword evidence="3 6" id="KW-0862">Zinc</keyword>
<dbReference type="Proteomes" id="UP000824072">
    <property type="component" value="Unassembled WGS sequence"/>
</dbReference>
<evidence type="ECO:0000256" key="3">
    <source>
        <dbReference type="ARBA" id="ARBA00022833"/>
    </source>
</evidence>
<dbReference type="EMBL" id="DVMU01000163">
    <property type="protein sequence ID" value="HIU34358.1"/>
    <property type="molecule type" value="Genomic_DNA"/>
</dbReference>